<accession>A0A2U0HX79</accession>
<reference evidence="6 7" key="1">
    <citation type="submission" date="2018-04" db="EMBL/GenBank/DDBJ databases">
        <title>Marixanthomonas spongiae HN-E44 sp. nov., isolated from a marine sponge.</title>
        <authorList>
            <person name="Luo L."/>
            <person name="Zhuang L."/>
        </authorList>
    </citation>
    <scope>NUCLEOTIDE SEQUENCE [LARGE SCALE GENOMIC DNA]</scope>
    <source>
        <strain evidence="6 7">HN-E44</strain>
    </source>
</reference>
<evidence type="ECO:0000313" key="7">
    <source>
        <dbReference type="Proteomes" id="UP000245962"/>
    </source>
</evidence>
<dbReference type="GO" id="GO:0015562">
    <property type="term" value="F:efflux transmembrane transporter activity"/>
    <property type="evidence" value="ECO:0007669"/>
    <property type="project" value="InterPro"/>
</dbReference>
<keyword evidence="7" id="KW-1185">Reference proteome</keyword>
<evidence type="ECO:0000256" key="5">
    <source>
        <dbReference type="ARBA" id="ARBA00023237"/>
    </source>
</evidence>
<dbReference type="GO" id="GO:0009279">
    <property type="term" value="C:cell outer membrane"/>
    <property type="evidence" value="ECO:0007669"/>
    <property type="project" value="UniProtKB-SubCell"/>
</dbReference>
<sequence>MKQKKYSFLVSFFTLKAKYSKLVPSNFQLPTSSFLFPLVIFCFLSQISYAQTLESYIQEAQQNNPDIQAFELRYNIAEEKIDEVNSLPNTEFSAGYFVSEPETRTGAQRARFSVKQMLPWFGTISARENYASAMAEAEFIEITIAKRKLALSVSEFYYQLYEIRAKQLVLEENIQLLETYERLALTSLEVNNASAVDVLRLQIRQNELQQQIEVLLQQSTGIQAALNSLLNRPYNADVEVPTNLEIPETDPVYSFEALSLNPELLKYDKLYESVIQSETLNLKEKLPNIGFGLDFVAVEERPEMNFSDNGKDIVMPMVSVSIPIFNNKYKSTSRQNELRKREITSQKDNRLNVLKSAFSKAISQRNQAKIKFNTQQKNLKQAQDAEEILIKNYETGTIDFNDVLDIQELQLKFGINSIEAIKEYYIQSANINYLTN</sequence>
<dbReference type="GO" id="GO:1990281">
    <property type="term" value="C:efflux pump complex"/>
    <property type="evidence" value="ECO:0007669"/>
    <property type="project" value="TreeGrafter"/>
</dbReference>
<dbReference type="AlphaFoldDB" id="A0A2U0HX79"/>
<dbReference type="PANTHER" id="PTHR30026">
    <property type="entry name" value="OUTER MEMBRANE PROTEIN TOLC"/>
    <property type="match status" value="1"/>
</dbReference>
<evidence type="ECO:0000313" key="6">
    <source>
        <dbReference type="EMBL" id="PVW13482.1"/>
    </source>
</evidence>
<evidence type="ECO:0000256" key="4">
    <source>
        <dbReference type="ARBA" id="ARBA00023136"/>
    </source>
</evidence>
<comment type="subcellular location">
    <subcellularLocation>
        <location evidence="1">Cell outer membrane</location>
    </subcellularLocation>
</comment>
<dbReference type="InterPro" id="IPR051906">
    <property type="entry name" value="TolC-like"/>
</dbReference>
<evidence type="ECO:0000256" key="3">
    <source>
        <dbReference type="ARBA" id="ARBA00022692"/>
    </source>
</evidence>
<proteinExistence type="predicted"/>
<dbReference type="Proteomes" id="UP000245962">
    <property type="component" value="Unassembled WGS sequence"/>
</dbReference>
<dbReference type="EMBL" id="QEHR01000008">
    <property type="protein sequence ID" value="PVW13482.1"/>
    <property type="molecule type" value="Genomic_DNA"/>
</dbReference>
<dbReference type="PANTHER" id="PTHR30026:SF20">
    <property type="entry name" value="OUTER MEMBRANE PROTEIN TOLC"/>
    <property type="match status" value="1"/>
</dbReference>
<dbReference type="OrthoDB" id="1680428at2"/>
<name>A0A2U0HX79_9FLAO</name>
<keyword evidence="2" id="KW-1134">Transmembrane beta strand</keyword>
<evidence type="ECO:0000256" key="2">
    <source>
        <dbReference type="ARBA" id="ARBA00022452"/>
    </source>
</evidence>
<dbReference type="Gene3D" id="1.20.1600.10">
    <property type="entry name" value="Outer membrane efflux proteins (OEP)"/>
    <property type="match status" value="1"/>
</dbReference>
<dbReference type="GO" id="GO:0015288">
    <property type="term" value="F:porin activity"/>
    <property type="evidence" value="ECO:0007669"/>
    <property type="project" value="TreeGrafter"/>
</dbReference>
<dbReference type="RefSeq" id="WP_116695113.1">
    <property type="nucleotide sequence ID" value="NZ_QEHR01000008.1"/>
</dbReference>
<keyword evidence="3" id="KW-0812">Transmembrane</keyword>
<protein>
    <submittedName>
        <fullName evidence="6">Transporter</fullName>
    </submittedName>
</protein>
<gene>
    <name evidence="6" type="ORF">DDV96_12535</name>
</gene>
<organism evidence="6 7">
    <name type="scientific">Marixanthomonas spongiae</name>
    <dbReference type="NCBI Taxonomy" id="2174845"/>
    <lineage>
        <taxon>Bacteria</taxon>
        <taxon>Pseudomonadati</taxon>
        <taxon>Bacteroidota</taxon>
        <taxon>Flavobacteriia</taxon>
        <taxon>Flavobacteriales</taxon>
        <taxon>Flavobacteriaceae</taxon>
        <taxon>Marixanthomonas</taxon>
    </lineage>
</organism>
<dbReference type="SUPFAM" id="SSF56954">
    <property type="entry name" value="Outer membrane efflux proteins (OEP)"/>
    <property type="match status" value="1"/>
</dbReference>
<evidence type="ECO:0000256" key="1">
    <source>
        <dbReference type="ARBA" id="ARBA00004442"/>
    </source>
</evidence>
<keyword evidence="5" id="KW-0998">Cell outer membrane</keyword>
<comment type="caution">
    <text evidence="6">The sequence shown here is derived from an EMBL/GenBank/DDBJ whole genome shotgun (WGS) entry which is preliminary data.</text>
</comment>
<keyword evidence="4" id="KW-0472">Membrane</keyword>